<dbReference type="InterPro" id="IPR039544">
    <property type="entry name" value="Tim44-like"/>
</dbReference>
<dbReference type="InterPro" id="IPR007379">
    <property type="entry name" value="Tim44-like_dom"/>
</dbReference>
<evidence type="ECO:0000256" key="5">
    <source>
        <dbReference type="SAM" id="MobiDB-lite"/>
    </source>
</evidence>
<sequence>MSGGLPIDLILFAMVAAFLVLRLRSVLGRRTGFERPPQGEAAPGIGQSPLPGPEALPPPQPAAARGLPDPRSAAGQGLSRMREIDPAFDPAAFLAGAEGAFRMIVEAFAAGDRETLRNLLSDDAYAGFEGAITAREQAGETQRTEIRAIQDMAIEAAELRGSIADITVRIVSDQVNVTTARDGSISAGAEAVTEITDVWTFQRDLRSSDPTWKLVGTRSA</sequence>
<evidence type="ECO:0000256" key="6">
    <source>
        <dbReference type="SAM" id="Phobius"/>
    </source>
</evidence>
<feature type="region of interest" description="Disordered" evidence="5">
    <location>
        <begin position="33"/>
        <end position="78"/>
    </location>
</feature>
<organism evidence="8 9">
    <name type="scientific">Neoroseomonas alkaliterrae</name>
    <dbReference type="NCBI Taxonomy" id="1452450"/>
    <lineage>
        <taxon>Bacteria</taxon>
        <taxon>Pseudomonadati</taxon>
        <taxon>Pseudomonadota</taxon>
        <taxon>Alphaproteobacteria</taxon>
        <taxon>Acetobacterales</taxon>
        <taxon>Acetobacteraceae</taxon>
        <taxon>Neoroseomonas</taxon>
    </lineage>
</organism>
<dbReference type="AlphaFoldDB" id="A0A840XIP9"/>
<comment type="similarity">
    <text evidence="2">Belongs to the Tim44 family.</text>
</comment>
<keyword evidence="4 6" id="KW-0472">Membrane</keyword>
<feature type="domain" description="Tim44-like" evidence="7">
    <location>
        <begin position="74"/>
        <end position="219"/>
    </location>
</feature>
<evidence type="ECO:0000313" key="8">
    <source>
        <dbReference type="EMBL" id="MBB5688328.1"/>
    </source>
</evidence>
<dbReference type="InterPro" id="IPR032710">
    <property type="entry name" value="NTF2-like_dom_sf"/>
</dbReference>
<evidence type="ECO:0000313" key="9">
    <source>
        <dbReference type="Proteomes" id="UP000562254"/>
    </source>
</evidence>
<dbReference type="GO" id="GO:0051087">
    <property type="term" value="F:protein-folding chaperone binding"/>
    <property type="evidence" value="ECO:0007669"/>
    <property type="project" value="TreeGrafter"/>
</dbReference>
<keyword evidence="6" id="KW-0812">Transmembrane</keyword>
<dbReference type="SMART" id="SM00978">
    <property type="entry name" value="Tim44"/>
    <property type="match status" value="1"/>
</dbReference>
<dbReference type="SUPFAM" id="SSF54427">
    <property type="entry name" value="NTF2-like"/>
    <property type="match status" value="1"/>
</dbReference>
<dbReference type="PANTHER" id="PTHR10721">
    <property type="entry name" value="MITOCHONDRIAL IMPORT INNER MEMBRANE TRANSLOCASE SUBUNIT TIM44"/>
    <property type="match status" value="1"/>
</dbReference>
<comment type="subcellular location">
    <subcellularLocation>
        <location evidence="1">Membrane</location>
    </subcellularLocation>
</comment>
<keyword evidence="3" id="KW-0809">Transit peptide</keyword>
<keyword evidence="6" id="KW-1133">Transmembrane helix</keyword>
<dbReference type="RefSeq" id="WP_184480833.1">
    <property type="nucleotide sequence ID" value="NZ_JACIJE010000001.1"/>
</dbReference>
<protein>
    <submittedName>
        <fullName evidence="8">Putative lipid-binding transport protein (Tim44 family)</fullName>
    </submittedName>
</protein>
<dbReference type="InterPro" id="IPR016985">
    <property type="entry name" value="UCP031890_Tim44-rel"/>
</dbReference>
<dbReference type="Pfam" id="PF04280">
    <property type="entry name" value="Tim44"/>
    <property type="match status" value="1"/>
</dbReference>
<evidence type="ECO:0000256" key="2">
    <source>
        <dbReference type="ARBA" id="ARBA00009597"/>
    </source>
</evidence>
<keyword evidence="9" id="KW-1185">Reference proteome</keyword>
<dbReference type="Gene3D" id="3.10.450.240">
    <property type="match status" value="1"/>
</dbReference>
<accession>A0A840XIP9</accession>
<reference evidence="8 9" key="1">
    <citation type="submission" date="2020-08" db="EMBL/GenBank/DDBJ databases">
        <title>Genomic Encyclopedia of Type Strains, Phase IV (KMG-IV): sequencing the most valuable type-strain genomes for metagenomic binning, comparative biology and taxonomic classification.</title>
        <authorList>
            <person name="Goeker M."/>
        </authorList>
    </citation>
    <scope>NUCLEOTIDE SEQUENCE [LARGE SCALE GENOMIC DNA]</scope>
    <source>
        <strain evidence="8 9">DSM 25895</strain>
    </source>
</reference>
<comment type="caution">
    <text evidence="8">The sequence shown here is derived from an EMBL/GenBank/DDBJ whole genome shotgun (WGS) entry which is preliminary data.</text>
</comment>
<dbReference type="GO" id="GO:0016020">
    <property type="term" value="C:membrane"/>
    <property type="evidence" value="ECO:0007669"/>
    <property type="project" value="UniProtKB-SubCell"/>
</dbReference>
<dbReference type="Proteomes" id="UP000562254">
    <property type="component" value="Unassembled WGS sequence"/>
</dbReference>
<gene>
    <name evidence="8" type="ORF">FHS88_000438</name>
</gene>
<proteinExistence type="inferred from homology"/>
<name>A0A840XIP9_9PROT</name>
<feature type="transmembrane region" description="Helical" evidence="6">
    <location>
        <begin position="6"/>
        <end position="23"/>
    </location>
</feature>
<dbReference type="GO" id="GO:0030150">
    <property type="term" value="P:protein import into mitochondrial matrix"/>
    <property type="evidence" value="ECO:0007669"/>
    <property type="project" value="TreeGrafter"/>
</dbReference>
<evidence type="ECO:0000256" key="1">
    <source>
        <dbReference type="ARBA" id="ARBA00004370"/>
    </source>
</evidence>
<evidence type="ECO:0000256" key="3">
    <source>
        <dbReference type="ARBA" id="ARBA00022946"/>
    </source>
</evidence>
<evidence type="ECO:0000259" key="7">
    <source>
        <dbReference type="SMART" id="SM00978"/>
    </source>
</evidence>
<evidence type="ECO:0000256" key="4">
    <source>
        <dbReference type="ARBA" id="ARBA00023136"/>
    </source>
</evidence>
<dbReference type="PIRSF" id="PIRSF031890">
    <property type="entry name" value="UCP031890_transporter_Tim44"/>
    <property type="match status" value="1"/>
</dbReference>
<dbReference type="NCBIfam" id="NF033779">
    <property type="entry name" value="Tim44_TimA_adap"/>
    <property type="match status" value="1"/>
</dbReference>
<feature type="compositionally biased region" description="Pro residues" evidence="5">
    <location>
        <begin position="50"/>
        <end position="61"/>
    </location>
</feature>
<dbReference type="PANTHER" id="PTHR10721:SF1">
    <property type="entry name" value="MITOCHONDRIAL IMPORT INNER MEMBRANE TRANSLOCASE SUBUNIT TIM44"/>
    <property type="match status" value="1"/>
</dbReference>
<dbReference type="EMBL" id="JACIJE010000001">
    <property type="protein sequence ID" value="MBB5688328.1"/>
    <property type="molecule type" value="Genomic_DNA"/>
</dbReference>